<dbReference type="GO" id="GO:0000160">
    <property type="term" value="P:phosphorelay signal transduction system"/>
    <property type="evidence" value="ECO:0007669"/>
    <property type="project" value="InterPro"/>
</dbReference>
<evidence type="ECO:0000256" key="1">
    <source>
        <dbReference type="ARBA" id="ARBA00022553"/>
    </source>
</evidence>
<dbReference type="NCBIfam" id="TIGR00229">
    <property type="entry name" value="sensory_box"/>
    <property type="match status" value="1"/>
</dbReference>
<dbReference type="AlphaFoldDB" id="A0A2H4ZUM1"/>
<evidence type="ECO:0000313" key="4">
    <source>
        <dbReference type="EMBL" id="AUG46165.1"/>
    </source>
</evidence>
<organism evidence="4 5">
    <name type="scientific">Haloarcula taiwanensis</name>
    <dbReference type="NCBI Taxonomy" id="1932004"/>
    <lineage>
        <taxon>Archaea</taxon>
        <taxon>Methanobacteriati</taxon>
        <taxon>Methanobacteriota</taxon>
        <taxon>Stenosarchaea group</taxon>
        <taxon>Halobacteria</taxon>
        <taxon>Halobacteriales</taxon>
        <taxon>Haloarculaceae</taxon>
        <taxon>Haloarcula</taxon>
    </lineage>
</organism>
<sequence length="265" mass="28938">MPEAIAVLHVDDDPDFAEFAASLLERQDDRLTVVRADSASDGQALLAERPVDCVVSDYDMPRLNGIEFLQAIREQYPDLPFILFTGKGSEEIASEAISAGVTDYLQKGSDVERYELLANRVTNAVAQNRAQQRALETTQRYETLFTHTTNAIASVELRNGAPIIQSVNPAFEATFVPPGTDVVGRNLDRVITATDAQREQAERITRRAETGDVTTTEVTRQTVDGPRTFQLQAVPIDPDETGGVCSAFAVYTDVTDIAGDDETPS</sequence>
<dbReference type="Pfam" id="PF00072">
    <property type="entry name" value="Response_reg"/>
    <property type="match status" value="1"/>
</dbReference>
<accession>A0A2H4ZUM1</accession>
<evidence type="ECO:0000313" key="5">
    <source>
        <dbReference type="Proteomes" id="UP000242917"/>
    </source>
</evidence>
<gene>
    <name evidence="4" type="ORF">BVU17_00975</name>
</gene>
<dbReference type="Gene3D" id="3.40.50.2300">
    <property type="match status" value="1"/>
</dbReference>
<dbReference type="InterPro" id="IPR050595">
    <property type="entry name" value="Bact_response_regulator"/>
</dbReference>
<dbReference type="SUPFAM" id="SSF52172">
    <property type="entry name" value="CheY-like"/>
    <property type="match status" value="1"/>
</dbReference>
<proteinExistence type="predicted"/>
<evidence type="ECO:0000256" key="2">
    <source>
        <dbReference type="PROSITE-ProRule" id="PRU00169"/>
    </source>
</evidence>
<reference evidence="4 5" key="1">
    <citation type="submission" date="2017-01" db="EMBL/GenBank/DDBJ databases">
        <title>A Red Light-Sensitive Sensory Rhodopsin I From Haloarcula taiwanensis, A New Haloarchaeon Isolated From Taiwan.</title>
        <authorList>
            <person name="Yang C.-S."/>
            <person name="Han Y.-A."/>
            <person name="Chen P.-C."/>
            <person name="Ng W.V."/>
            <person name="Chen T.-W."/>
        </authorList>
    </citation>
    <scope>NUCLEOTIDE SEQUENCE [LARGE SCALE GENOMIC DNA]</scope>
    <source>
        <strain evidence="4 5">Taiwanensis</strain>
    </source>
</reference>
<name>A0A2H4ZUM1_9EURY</name>
<keyword evidence="1 2" id="KW-0597">Phosphoprotein</keyword>
<dbReference type="InterPro" id="IPR001789">
    <property type="entry name" value="Sig_transdc_resp-reg_receiver"/>
</dbReference>
<feature type="modified residue" description="4-aspartylphosphate" evidence="2">
    <location>
        <position position="57"/>
    </location>
</feature>
<protein>
    <recommendedName>
        <fullName evidence="3">Response regulatory domain-containing protein</fullName>
    </recommendedName>
</protein>
<evidence type="ECO:0000259" key="3">
    <source>
        <dbReference type="PROSITE" id="PS50110"/>
    </source>
</evidence>
<keyword evidence="5" id="KW-1185">Reference proteome</keyword>
<feature type="domain" description="Response regulatory" evidence="3">
    <location>
        <begin position="6"/>
        <end position="122"/>
    </location>
</feature>
<dbReference type="SUPFAM" id="SSF55785">
    <property type="entry name" value="PYP-like sensor domain (PAS domain)"/>
    <property type="match status" value="1"/>
</dbReference>
<dbReference type="InterPro" id="IPR035965">
    <property type="entry name" value="PAS-like_dom_sf"/>
</dbReference>
<dbReference type="Proteomes" id="UP000242917">
    <property type="component" value="Chromosome I"/>
</dbReference>
<dbReference type="PANTHER" id="PTHR44591:SF21">
    <property type="entry name" value="TWO-COMPONENT RESPONSE REGULATOR"/>
    <property type="match status" value="1"/>
</dbReference>
<dbReference type="KEGG" id="hta:BVU17_00975"/>
<dbReference type="PROSITE" id="PS50110">
    <property type="entry name" value="RESPONSE_REGULATORY"/>
    <property type="match status" value="1"/>
</dbReference>
<dbReference type="SMART" id="SM00448">
    <property type="entry name" value="REC"/>
    <property type="match status" value="1"/>
</dbReference>
<dbReference type="PANTHER" id="PTHR44591">
    <property type="entry name" value="STRESS RESPONSE REGULATOR PROTEIN 1"/>
    <property type="match status" value="1"/>
</dbReference>
<dbReference type="OrthoDB" id="8127at2157"/>
<dbReference type="InterPro" id="IPR011006">
    <property type="entry name" value="CheY-like_superfamily"/>
</dbReference>
<dbReference type="Gene3D" id="3.30.450.20">
    <property type="entry name" value="PAS domain"/>
    <property type="match status" value="1"/>
</dbReference>
<dbReference type="EMBL" id="CP019154">
    <property type="protein sequence ID" value="AUG46165.1"/>
    <property type="molecule type" value="Genomic_DNA"/>
</dbReference>
<dbReference type="InterPro" id="IPR000014">
    <property type="entry name" value="PAS"/>
</dbReference>
<dbReference type="Pfam" id="PF13426">
    <property type="entry name" value="PAS_9"/>
    <property type="match status" value="1"/>
</dbReference>
<dbReference type="CDD" id="cd00156">
    <property type="entry name" value="REC"/>
    <property type="match status" value="1"/>
</dbReference>